<feature type="region of interest" description="Disordered" evidence="1">
    <location>
        <begin position="140"/>
        <end position="169"/>
    </location>
</feature>
<evidence type="ECO:0000313" key="3">
    <source>
        <dbReference type="EMBL" id="KXA96321.1"/>
    </source>
</evidence>
<dbReference type="Gene3D" id="2.160.20.110">
    <property type="match status" value="1"/>
</dbReference>
<dbReference type="AlphaFoldDB" id="A0A656YUM4"/>
<protein>
    <recommendedName>
        <fullName evidence="2">GLUG domain-containing protein</fullName>
    </recommendedName>
</protein>
<evidence type="ECO:0000313" key="4">
    <source>
        <dbReference type="Proteomes" id="UP000070257"/>
    </source>
</evidence>
<feature type="domain" description="GLUG" evidence="2">
    <location>
        <begin position="68"/>
        <end position="90"/>
    </location>
</feature>
<name>A0A656YUM4_9EURY</name>
<gene>
    <name evidence="3" type="ORF">AKJ39_04770</name>
</gene>
<accession>A0A656YUM4</accession>
<dbReference type="Proteomes" id="UP000070257">
    <property type="component" value="Unassembled WGS sequence"/>
</dbReference>
<dbReference type="InterPro" id="IPR011493">
    <property type="entry name" value="GLUG"/>
</dbReference>
<sequence>MDVTGDRVVGALASSALPGSSVSNCYVTGSVKVADMHDEVAGGLIGRMCENTSLSNCYLDASVAAFERVGGLVGEAEGRITGSYFTGSVNDGVEGGQAGVLWGSRGVAWSKTAIQLATFTLLGCRRGRKSPAISLVPRSRKSAWRRKARSTEGNPAMLPTLQPFQRSFP</sequence>
<organism evidence="3 4">
    <name type="scientific">candidate division MSBL1 archaeon SCGC-AAA259J03</name>
    <dbReference type="NCBI Taxonomy" id="1698269"/>
    <lineage>
        <taxon>Archaea</taxon>
        <taxon>Methanobacteriati</taxon>
        <taxon>Methanobacteriota</taxon>
        <taxon>candidate division MSBL1</taxon>
    </lineage>
</organism>
<evidence type="ECO:0000256" key="1">
    <source>
        <dbReference type="SAM" id="MobiDB-lite"/>
    </source>
</evidence>
<proteinExistence type="predicted"/>
<dbReference type="EMBL" id="LHXT01000111">
    <property type="protein sequence ID" value="KXA96321.1"/>
    <property type="molecule type" value="Genomic_DNA"/>
</dbReference>
<dbReference type="Pfam" id="PF07581">
    <property type="entry name" value="Glug"/>
    <property type="match status" value="1"/>
</dbReference>
<evidence type="ECO:0000259" key="2">
    <source>
        <dbReference type="Pfam" id="PF07581"/>
    </source>
</evidence>
<keyword evidence="4" id="KW-1185">Reference proteome</keyword>
<comment type="caution">
    <text evidence="3">The sequence shown here is derived from an EMBL/GenBank/DDBJ whole genome shotgun (WGS) entry which is preliminary data.</text>
</comment>
<reference evidence="3 4" key="1">
    <citation type="journal article" date="2016" name="Sci. Rep.">
        <title>Metabolic traits of an uncultured archaeal lineage -MSBL1- from brine pools of the Red Sea.</title>
        <authorList>
            <person name="Mwirichia R."/>
            <person name="Alam I."/>
            <person name="Rashid M."/>
            <person name="Vinu M."/>
            <person name="Ba-Alawi W."/>
            <person name="Anthony Kamau A."/>
            <person name="Kamanda Ngugi D."/>
            <person name="Goker M."/>
            <person name="Klenk H.P."/>
            <person name="Bajic V."/>
            <person name="Stingl U."/>
        </authorList>
    </citation>
    <scope>NUCLEOTIDE SEQUENCE [LARGE SCALE GENOMIC DNA]</scope>
    <source>
        <strain evidence="3">SCGC-AAA259J03</strain>
    </source>
</reference>